<evidence type="ECO:0000313" key="1">
    <source>
        <dbReference type="EMBL" id="GAA3979081.1"/>
    </source>
</evidence>
<name>A0ABP7Q9Y4_9SPHI</name>
<reference evidence="2" key="1">
    <citation type="journal article" date="2019" name="Int. J. Syst. Evol. Microbiol.">
        <title>The Global Catalogue of Microorganisms (GCM) 10K type strain sequencing project: providing services to taxonomists for standard genome sequencing and annotation.</title>
        <authorList>
            <consortium name="The Broad Institute Genomics Platform"/>
            <consortium name="The Broad Institute Genome Sequencing Center for Infectious Disease"/>
            <person name="Wu L."/>
            <person name="Ma J."/>
        </authorList>
    </citation>
    <scope>NUCLEOTIDE SEQUENCE [LARGE SCALE GENOMIC DNA]</scope>
    <source>
        <strain evidence="2">JCM 16601</strain>
    </source>
</reference>
<evidence type="ECO:0000313" key="2">
    <source>
        <dbReference type="Proteomes" id="UP001500742"/>
    </source>
</evidence>
<gene>
    <name evidence="1" type="ORF">GCM10022210_32620</name>
</gene>
<sequence length="94" mass="11267">MYRLLRRLWAFPSVFLDKLNKERLSFLDNANINTFYIIPIEIVEYIRYNNQLSIYQANKFKKQNKNALQVLNSASFEWENDVKKTVIPQNPLVL</sequence>
<accession>A0ABP7Q9Y4</accession>
<keyword evidence="2" id="KW-1185">Reference proteome</keyword>
<dbReference type="EMBL" id="BAAAZC010000025">
    <property type="protein sequence ID" value="GAA3979081.1"/>
    <property type="molecule type" value="Genomic_DNA"/>
</dbReference>
<proteinExistence type="predicted"/>
<protein>
    <submittedName>
        <fullName evidence="1">Uncharacterized protein</fullName>
    </submittedName>
</protein>
<dbReference type="Proteomes" id="UP001500742">
    <property type="component" value="Unassembled WGS sequence"/>
</dbReference>
<comment type="caution">
    <text evidence="1">The sequence shown here is derived from an EMBL/GenBank/DDBJ whole genome shotgun (WGS) entry which is preliminary data.</text>
</comment>
<organism evidence="1 2">
    <name type="scientific">Mucilaginibacter dorajii</name>
    <dbReference type="NCBI Taxonomy" id="692994"/>
    <lineage>
        <taxon>Bacteria</taxon>
        <taxon>Pseudomonadati</taxon>
        <taxon>Bacteroidota</taxon>
        <taxon>Sphingobacteriia</taxon>
        <taxon>Sphingobacteriales</taxon>
        <taxon>Sphingobacteriaceae</taxon>
        <taxon>Mucilaginibacter</taxon>
    </lineage>
</organism>